<dbReference type="AlphaFoldDB" id="A0A3B1ALK1"/>
<dbReference type="Pfam" id="PF08245">
    <property type="entry name" value="Mur_ligase_M"/>
    <property type="match status" value="1"/>
</dbReference>
<dbReference type="InterPro" id="IPR036615">
    <property type="entry name" value="Mur_ligase_C_dom_sf"/>
</dbReference>
<protein>
    <submittedName>
        <fullName evidence="10">UDP-N-acetylmuramoylalanine--D-glutamate ligase</fullName>
        <ecNumber evidence="10">6.3.2.9</ecNumber>
    </submittedName>
</protein>
<dbReference type="UniPathway" id="UPA00219"/>
<dbReference type="Gene3D" id="3.40.1190.10">
    <property type="entry name" value="Mur-like, catalytic domain"/>
    <property type="match status" value="1"/>
</dbReference>
<comment type="pathway">
    <text evidence="2">Cell wall biogenesis; peptidoglycan biosynthesis.</text>
</comment>
<dbReference type="GO" id="GO:0008360">
    <property type="term" value="P:regulation of cell shape"/>
    <property type="evidence" value="ECO:0007669"/>
    <property type="project" value="InterPro"/>
</dbReference>
<dbReference type="NCBIfam" id="TIGR01087">
    <property type="entry name" value="murD"/>
    <property type="match status" value="1"/>
</dbReference>
<keyword evidence="4 10" id="KW-0436">Ligase</keyword>
<dbReference type="SUPFAM" id="SSF51984">
    <property type="entry name" value="MurCD N-terminal domain"/>
    <property type="match status" value="1"/>
</dbReference>
<accession>A0A3B1ALK1</accession>
<dbReference type="GO" id="GO:0051301">
    <property type="term" value="P:cell division"/>
    <property type="evidence" value="ECO:0007669"/>
    <property type="project" value="InterPro"/>
</dbReference>
<organism evidence="10">
    <name type="scientific">hydrothermal vent metagenome</name>
    <dbReference type="NCBI Taxonomy" id="652676"/>
    <lineage>
        <taxon>unclassified sequences</taxon>
        <taxon>metagenomes</taxon>
        <taxon>ecological metagenomes</taxon>
    </lineage>
</organism>
<keyword evidence="5" id="KW-0547">Nucleotide-binding</keyword>
<evidence type="ECO:0000256" key="1">
    <source>
        <dbReference type="ARBA" id="ARBA00004496"/>
    </source>
</evidence>
<proteinExistence type="inferred from homology"/>
<keyword evidence="3" id="KW-0963">Cytoplasm</keyword>
<dbReference type="Gene3D" id="3.90.190.20">
    <property type="entry name" value="Mur ligase, C-terminal domain"/>
    <property type="match status" value="1"/>
</dbReference>
<dbReference type="Gene3D" id="3.40.50.720">
    <property type="entry name" value="NAD(P)-binding Rossmann-like Domain"/>
    <property type="match status" value="1"/>
</dbReference>
<evidence type="ECO:0000259" key="9">
    <source>
        <dbReference type="Pfam" id="PF08245"/>
    </source>
</evidence>
<dbReference type="GO" id="GO:0005737">
    <property type="term" value="C:cytoplasm"/>
    <property type="evidence" value="ECO:0007669"/>
    <property type="project" value="UniProtKB-SubCell"/>
</dbReference>
<evidence type="ECO:0000256" key="6">
    <source>
        <dbReference type="ARBA" id="ARBA00022840"/>
    </source>
</evidence>
<dbReference type="GO" id="GO:0009252">
    <property type="term" value="P:peptidoglycan biosynthetic process"/>
    <property type="evidence" value="ECO:0007669"/>
    <property type="project" value="UniProtKB-UniPathway"/>
</dbReference>
<dbReference type="SUPFAM" id="SSF53244">
    <property type="entry name" value="MurD-like peptide ligases, peptide-binding domain"/>
    <property type="match status" value="1"/>
</dbReference>
<dbReference type="InterPro" id="IPR004101">
    <property type="entry name" value="Mur_ligase_C"/>
</dbReference>
<evidence type="ECO:0000256" key="4">
    <source>
        <dbReference type="ARBA" id="ARBA00022598"/>
    </source>
</evidence>
<dbReference type="EC" id="6.3.2.9" evidence="10"/>
<dbReference type="Pfam" id="PF21799">
    <property type="entry name" value="MurD-like_N"/>
    <property type="match status" value="1"/>
</dbReference>
<keyword evidence="7" id="KW-0472">Membrane</keyword>
<keyword evidence="6" id="KW-0067">ATP-binding</keyword>
<evidence type="ECO:0000256" key="3">
    <source>
        <dbReference type="ARBA" id="ARBA00022490"/>
    </source>
</evidence>
<evidence type="ECO:0000259" key="8">
    <source>
        <dbReference type="Pfam" id="PF02875"/>
    </source>
</evidence>
<dbReference type="Pfam" id="PF02875">
    <property type="entry name" value="Mur_ligase_C"/>
    <property type="match status" value="1"/>
</dbReference>
<dbReference type="SUPFAM" id="SSF53623">
    <property type="entry name" value="MurD-like peptide ligases, catalytic domain"/>
    <property type="match status" value="1"/>
</dbReference>
<feature type="transmembrane region" description="Helical" evidence="7">
    <location>
        <begin position="19"/>
        <end position="36"/>
    </location>
</feature>
<sequence>MNNLNHKVTQSWCLDNTNILVAGLGITGVSIIEYLLSRKLNFRVIDSRENPPNIERYQNRGFDIILGGLYEKHFVWADTILLSPGISENELVIKNARKNGKVILGDIALFLNEVKAPVVAITGSNGKSTVTSMMNSIAQHTDSNISIAGNIGIPALDTLQHKSDLYVLELSSFQLDTLDSMDFETSVILNLSEDHMDRYASFDDYCRSKLKLLSGNGNFILNYDDLVIQQYSDFYQDKENIIWFTLNEPSDKQIGITEINGDKWICTRENGTLVKLLNCAELNVIGEHNITNAMVALMISRLSGIDKTAIQTGLTQFEGLAHRSQLVKNKLGIRWINDSKATNIGATSAAILGLKNDTLILIMGGQSKGQDFSVLNSLITPNVKLIILFGEDAQKINGALKDEINRLVADNLESAVSIAKNNATTGDIVLFSPACASFDMFNNFEHRGVEYTNLVRDIN</sequence>
<keyword evidence="7" id="KW-1133">Transmembrane helix</keyword>
<comment type="subcellular location">
    <subcellularLocation>
        <location evidence="1">Cytoplasm</location>
    </subcellularLocation>
</comment>
<dbReference type="GO" id="GO:0005524">
    <property type="term" value="F:ATP binding"/>
    <property type="evidence" value="ECO:0007669"/>
    <property type="project" value="UniProtKB-KW"/>
</dbReference>
<dbReference type="PANTHER" id="PTHR43692:SF1">
    <property type="entry name" value="UDP-N-ACETYLMURAMOYLALANINE--D-GLUTAMATE LIGASE"/>
    <property type="match status" value="1"/>
</dbReference>
<evidence type="ECO:0000256" key="5">
    <source>
        <dbReference type="ARBA" id="ARBA00022741"/>
    </source>
</evidence>
<dbReference type="PANTHER" id="PTHR43692">
    <property type="entry name" value="UDP-N-ACETYLMURAMOYLALANINE--D-GLUTAMATE LIGASE"/>
    <property type="match status" value="1"/>
</dbReference>
<feature type="domain" description="Mur ligase central" evidence="9">
    <location>
        <begin position="121"/>
        <end position="298"/>
    </location>
</feature>
<dbReference type="HAMAP" id="MF_00639">
    <property type="entry name" value="MurD"/>
    <property type="match status" value="1"/>
</dbReference>
<dbReference type="GO" id="GO:0008764">
    <property type="term" value="F:UDP-N-acetylmuramoylalanine-D-glutamate ligase activity"/>
    <property type="evidence" value="ECO:0007669"/>
    <property type="project" value="UniProtKB-EC"/>
</dbReference>
<dbReference type="EMBL" id="UOFS01000039">
    <property type="protein sequence ID" value="VAW99179.1"/>
    <property type="molecule type" value="Genomic_DNA"/>
</dbReference>
<evidence type="ECO:0000313" key="10">
    <source>
        <dbReference type="EMBL" id="VAW99179.1"/>
    </source>
</evidence>
<dbReference type="InterPro" id="IPR005762">
    <property type="entry name" value="MurD"/>
</dbReference>
<dbReference type="InterPro" id="IPR013221">
    <property type="entry name" value="Mur_ligase_cen"/>
</dbReference>
<name>A0A3B1ALK1_9ZZZZ</name>
<dbReference type="InterPro" id="IPR036565">
    <property type="entry name" value="Mur-like_cat_sf"/>
</dbReference>
<evidence type="ECO:0000256" key="2">
    <source>
        <dbReference type="ARBA" id="ARBA00004752"/>
    </source>
</evidence>
<gene>
    <name evidence="10" type="ORF">MNBD_GAMMA22-1456</name>
</gene>
<keyword evidence="7" id="KW-0812">Transmembrane</keyword>
<feature type="domain" description="Mur ligase C-terminal" evidence="8">
    <location>
        <begin position="322"/>
        <end position="435"/>
    </location>
</feature>
<evidence type="ECO:0000256" key="7">
    <source>
        <dbReference type="SAM" id="Phobius"/>
    </source>
</evidence>
<reference evidence="10" key="1">
    <citation type="submission" date="2018-06" db="EMBL/GenBank/DDBJ databases">
        <authorList>
            <person name="Zhirakovskaya E."/>
        </authorList>
    </citation>
    <scope>NUCLEOTIDE SEQUENCE</scope>
</reference>